<dbReference type="InterPro" id="IPR051148">
    <property type="entry name" value="Zona_Pellucida_Domain_gp"/>
</dbReference>
<evidence type="ECO:0000256" key="8">
    <source>
        <dbReference type="ARBA" id="ARBA00023157"/>
    </source>
</evidence>
<evidence type="ECO:0000256" key="5">
    <source>
        <dbReference type="ARBA" id="ARBA00022692"/>
    </source>
</evidence>
<reference evidence="12" key="1">
    <citation type="thesis" date="2021" institute="BYU ScholarsArchive" country="Provo, UT, USA">
        <title>Applications of and Algorithms for Genome Assembly and Genomic Analyses with an Emphasis on Marine Teleosts.</title>
        <authorList>
            <person name="Pickett B.D."/>
        </authorList>
    </citation>
    <scope>NUCLEOTIDE SEQUENCE</scope>
    <source>
        <strain evidence="12">HI-2016</strain>
    </source>
</reference>
<evidence type="ECO:0000256" key="9">
    <source>
        <dbReference type="ARBA" id="ARBA00023279"/>
    </source>
</evidence>
<keyword evidence="5" id="KW-0812">Transmembrane</keyword>
<accession>A0A8T2NAE7</accession>
<comment type="caution">
    <text evidence="12">The sequence shown here is derived from an EMBL/GenBank/DDBJ whole genome shotgun (WGS) entry which is preliminary data.</text>
</comment>
<feature type="domain" description="ZP" evidence="11">
    <location>
        <begin position="1"/>
        <end position="137"/>
    </location>
</feature>
<dbReference type="PROSITE" id="PS51034">
    <property type="entry name" value="ZP_2"/>
    <property type="match status" value="1"/>
</dbReference>
<dbReference type="OrthoDB" id="9944868at2759"/>
<keyword evidence="4" id="KW-0165">Cleavage on pair of basic residues</keyword>
<dbReference type="AlphaFoldDB" id="A0A8T2NAE7"/>
<dbReference type="Gene3D" id="2.60.40.4100">
    <property type="entry name" value="Zona pellucida, ZP-C domain"/>
    <property type="match status" value="1"/>
</dbReference>
<dbReference type="InterPro" id="IPR001507">
    <property type="entry name" value="ZP_dom"/>
</dbReference>
<keyword evidence="2" id="KW-1003">Cell membrane</keyword>
<keyword evidence="13" id="KW-1185">Reference proteome</keyword>
<gene>
    <name evidence="12" type="ORF">JZ751_002657</name>
</gene>
<sequence length="137" mass="15927">MQDGFVEYENTISNRDSLNESAPEYLKFDSTLICRYSMMNATFLKSREELHSGLLPARSNGKFQLHMDIMKDDSFLEEFHEEEYPVLRRIGEPVFVEVGIRSSDPQVEIFVKDCWGSPSADPEHPLTWSIIKDRYLS</sequence>
<keyword evidence="9" id="KW-0278">Fertilization</keyword>
<evidence type="ECO:0000256" key="6">
    <source>
        <dbReference type="ARBA" id="ARBA00022989"/>
    </source>
</evidence>
<dbReference type="PANTHER" id="PTHR23343:SF118">
    <property type="entry name" value="ZP DOMAIN-CONTAINING PROTEIN"/>
    <property type="match status" value="1"/>
</dbReference>
<evidence type="ECO:0000313" key="13">
    <source>
        <dbReference type="Proteomes" id="UP000824540"/>
    </source>
</evidence>
<dbReference type="InterPro" id="IPR042235">
    <property type="entry name" value="ZP-C_dom"/>
</dbReference>
<dbReference type="GO" id="GO:0005886">
    <property type="term" value="C:plasma membrane"/>
    <property type="evidence" value="ECO:0007669"/>
    <property type="project" value="UniProtKB-SubCell"/>
</dbReference>
<proteinExistence type="predicted"/>
<keyword evidence="3" id="KW-0964">Secreted</keyword>
<keyword evidence="8" id="KW-1015">Disulfide bond</keyword>
<keyword evidence="3" id="KW-0272">Extracellular matrix</keyword>
<dbReference type="GO" id="GO:0035805">
    <property type="term" value="C:egg coat"/>
    <property type="evidence" value="ECO:0007669"/>
    <property type="project" value="UniProtKB-SubCell"/>
</dbReference>
<evidence type="ECO:0000256" key="7">
    <source>
        <dbReference type="ARBA" id="ARBA00023136"/>
    </source>
</evidence>
<evidence type="ECO:0000256" key="1">
    <source>
        <dbReference type="ARBA" id="ARBA00004251"/>
    </source>
</evidence>
<dbReference type="InterPro" id="IPR055355">
    <property type="entry name" value="ZP-C"/>
</dbReference>
<evidence type="ECO:0000259" key="11">
    <source>
        <dbReference type="PROSITE" id="PS51034"/>
    </source>
</evidence>
<dbReference type="EMBL" id="JAFBMS010000102">
    <property type="protein sequence ID" value="KAG9336310.1"/>
    <property type="molecule type" value="Genomic_DNA"/>
</dbReference>
<keyword evidence="7" id="KW-0472">Membrane</keyword>
<dbReference type="GO" id="GO:0007338">
    <property type="term" value="P:single fertilization"/>
    <property type="evidence" value="ECO:0007669"/>
    <property type="project" value="UniProtKB-KW"/>
</dbReference>
<organism evidence="12 13">
    <name type="scientific">Albula glossodonta</name>
    <name type="common">roundjaw bonefish</name>
    <dbReference type="NCBI Taxonomy" id="121402"/>
    <lineage>
        <taxon>Eukaryota</taxon>
        <taxon>Metazoa</taxon>
        <taxon>Chordata</taxon>
        <taxon>Craniata</taxon>
        <taxon>Vertebrata</taxon>
        <taxon>Euteleostomi</taxon>
        <taxon>Actinopterygii</taxon>
        <taxon>Neopterygii</taxon>
        <taxon>Teleostei</taxon>
        <taxon>Albuliformes</taxon>
        <taxon>Albulidae</taxon>
        <taxon>Albula</taxon>
    </lineage>
</organism>
<name>A0A8T2NAE7_9TELE</name>
<keyword evidence="6" id="KW-1133">Transmembrane helix</keyword>
<dbReference type="Pfam" id="PF00100">
    <property type="entry name" value="Zona_pellucida"/>
    <property type="match status" value="1"/>
</dbReference>
<evidence type="ECO:0000256" key="4">
    <source>
        <dbReference type="ARBA" id="ARBA00022685"/>
    </source>
</evidence>
<evidence type="ECO:0000256" key="3">
    <source>
        <dbReference type="ARBA" id="ARBA00022530"/>
    </source>
</evidence>
<evidence type="ECO:0000256" key="10">
    <source>
        <dbReference type="ARBA" id="ARBA00024183"/>
    </source>
</evidence>
<dbReference type="PANTHER" id="PTHR23343">
    <property type="entry name" value="ZONA PELLUCIDA SPERM-BINDING PROTEIN"/>
    <property type="match status" value="1"/>
</dbReference>
<evidence type="ECO:0000256" key="2">
    <source>
        <dbReference type="ARBA" id="ARBA00022475"/>
    </source>
</evidence>
<protein>
    <recommendedName>
        <fullName evidence="11">ZP domain-containing protein</fullName>
    </recommendedName>
</protein>
<dbReference type="Proteomes" id="UP000824540">
    <property type="component" value="Unassembled WGS sequence"/>
</dbReference>
<evidence type="ECO:0000313" key="12">
    <source>
        <dbReference type="EMBL" id="KAG9336310.1"/>
    </source>
</evidence>
<comment type="subcellular location">
    <subcellularLocation>
        <location evidence="1">Cell membrane</location>
        <topology evidence="1">Single-pass type I membrane protein</topology>
    </subcellularLocation>
    <subcellularLocation>
        <location evidence="10">Zona pellucida</location>
    </subcellularLocation>
</comment>